<dbReference type="AlphaFoldDB" id="A0A9D4LL25"/>
<name>A0A9D4LL25_DREPO</name>
<sequence>MTLPPPQRDFTKHDELSDVNIVVEGTILYVHRQYLAEWSGVWRKLFITDCPDDLTSSIEIVLEDKNLDDVIELLQCIYSTQKPISETNVTFLLEFADEFDMPSMRSRCETFLCAQDACIDSLILAEKHDLKQLYKQCVDFAKTRTMEDLERDPLCKCLSERTLIKIYKEKVNMMRDYAQDLKNAETKLERRNGQLTDEKDGMIEMFKNISKIWDMPNKRCYKHMTEVTFDFTCRDCNEKIQREVRRMCHDAQHVRRFFKMNNK</sequence>
<accession>A0A9D4LL25</accession>
<dbReference type="SUPFAM" id="SSF54695">
    <property type="entry name" value="POZ domain"/>
    <property type="match status" value="1"/>
</dbReference>
<dbReference type="Gene3D" id="3.30.710.10">
    <property type="entry name" value="Potassium Channel Kv1.1, Chain A"/>
    <property type="match status" value="1"/>
</dbReference>
<evidence type="ECO:0000313" key="3">
    <source>
        <dbReference type="EMBL" id="KAH3859849.1"/>
    </source>
</evidence>
<dbReference type="InterPro" id="IPR000210">
    <property type="entry name" value="BTB/POZ_dom"/>
</dbReference>
<feature type="domain" description="BTB" evidence="2">
    <location>
        <begin position="17"/>
        <end position="86"/>
    </location>
</feature>
<proteinExistence type="predicted"/>
<reference evidence="3" key="1">
    <citation type="journal article" date="2019" name="bioRxiv">
        <title>The Genome of the Zebra Mussel, Dreissena polymorpha: A Resource for Invasive Species Research.</title>
        <authorList>
            <person name="McCartney M.A."/>
            <person name="Auch B."/>
            <person name="Kono T."/>
            <person name="Mallez S."/>
            <person name="Zhang Y."/>
            <person name="Obille A."/>
            <person name="Becker A."/>
            <person name="Abrahante J.E."/>
            <person name="Garbe J."/>
            <person name="Badalamenti J.P."/>
            <person name="Herman A."/>
            <person name="Mangelson H."/>
            <person name="Liachko I."/>
            <person name="Sullivan S."/>
            <person name="Sone E.D."/>
            <person name="Koren S."/>
            <person name="Silverstein K.A.T."/>
            <person name="Beckman K.B."/>
            <person name="Gohl D.M."/>
        </authorList>
    </citation>
    <scope>NUCLEOTIDE SEQUENCE</scope>
    <source>
        <strain evidence="3">Duluth1</strain>
        <tissue evidence="3">Whole animal</tissue>
    </source>
</reference>
<feature type="coiled-coil region" evidence="1">
    <location>
        <begin position="167"/>
        <end position="198"/>
    </location>
</feature>
<evidence type="ECO:0000313" key="4">
    <source>
        <dbReference type="Proteomes" id="UP000828390"/>
    </source>
</evidence>
<dbReference type="Pfam" id="PF00651">
    <property type="entry name" value="BTB"/>
    <property type="match status" value="1"/>
</dbReference>
<protein>
    <recommendedName>
        <fullName evidence="2">BTB domain-containing protein</fullName>
    </recommendedName>
</protein>
<dbReference type="SMART" id="SM00225">
    <property type="entry name" value="BTB"/>
    <property type="match status" value="1"/>
</dbReference>
<dbReference type="PANTHER" id="PTHR22744:SF17">
    <property type="entry name" value="BTB DOMAIN-CONTAINING PROTEIN"/>
    <property type="match status" value="1"/>
</dbReference>
<reference evidence="3" key="2">
    <citation type="submission" date="2020-11" db="EMBL/GenBank/DDBJ databases">
        <authorList>
            <person name="McCartney M.A."/>
            <person name="Auch B."/>
            <person name="Kono T."/>
            <person name="Mallez S."/>
            <person name="Becker A."/>
            <person name="Gohl D.M."/>
            <person name="Silverstein K.A.T."/>
            <person name="Koren S."/>
            <person name="Bechman K.B."/>
            <person name="Herman A."/>
            <person name="Abrahante J.E."/>
            <person name="Garbe J."/>
        </authorList>
    </citation>
    <scope>NUCLEOTIDE SEQUENCE</scope>
    <source>
        <strain evidence="3">Duluth1</strain>
        <tissue evidence="3">Whole animal</tissue>
    </source>
</reference>
<evidence type="ECO:0000259" key="2">
    <source>
        <dbReference type="PROSITE" id="PS50097"/>
    </source>
</evidence>
<gene>
    <name evidence="3" type="ORF">DPMN_102670</name>
</gene>
<dbReference type="Proteomes" id="UP000828390">
    <property type="component" value="Unassembled WGS sequence"/>
</dbReference>
<dbReference type="PROSITE" id="PS50097">
    <property type="entry name" value="BTB"/>
    <property type="match status" value="1"/>
</dbReference>
<dbReference type="InterPro" id="IPR011333">
    <property type="entry name" value="SKP1/BTB/POZ_sf"/>
</dbReference>
<dbReference type="EMBL" id="JAIWYP010000003">
    <property type="protein sequence ID" value="KAH3859849.1"/>
    <property type="molecule type" value="Genomic_DNA"/>
</dbReference>
<dbReference type="CDD" id="cd18186">
    <property type="entry name" value="BTB_POZ_ZBTB_KLHL-like"/>
    <property type="match status" value="1"/>
</dbReference>
<dbReference type="OrthoDB" id="409824at2759"/>
<keyword evidence="1" id="KW-0175">Coiled coil</keyword>
<comment type="caution">
    <text evidence="3">The sequence shown here is derived from an EMBL/GenBank/DDBJ whole genome shotgun (WGS) entry which is preliminary data.</text>
</comment>
<keyword evidence="4" id="KW-1185">Reference proteome</keyword>
<organism evidence="3 4">
    <name type="scientific">Dreissena polymorpha</name>
    <name type="common">Zebra mussel</name>
    <name type="synonym">Mytilus polymorpha</name>
    <dbReference type="NCBI Taxonomy" id="45954"/>
    <lineage>
        <taxon>Eukaryota</taxon>
        <taxon>Metazoa</taxon>
        <taxon>Spiralia</taxon>
        <taxon>Lophotrochozoa</taxon>
        <taxon>Mollusca</taxon>
        <taxon>Bivalvia</taxon>
        <taxon>Autobranchia</taxon>
        <taxon>Heteroconchia</taxon>
        <taxon>Euheterodonta</taxon>
        <taxon>Imparidentia</taxon>
        <taxon>Neoheterodontei</taxon>
        <taxon>Myida</taxon>
        <taxon>Dreissenoidea</taxon>
        <taxon>Dreissenidae</taxon>
        <taxon>Dreissena</taxon>
    </lineage>
</organism>
<dbReference type="PANTHER" id="PTHR22744">
    <property type="entry name" value="HELIX LOOP HELIX PROTEIN 21-RELATED"/>
    <property type="match status" value="1"/>
</dbReference>
<evidence type="ECO:0000256" key="1">
    <source>
        <dbReference type="SAM" id="Coils"/>
    </source>
</evidence>